<evidence type="ECO:0000313" key="2">
    <source>
        <dbReference type="Proteomes" id="UP000004968"/>
    </source>
</evidence>
<comment type="caution">
    <text evidence="1">The sequence shown here is derived from an EMBL/GenBank/DDBJ whole genome shotgun (WGS) entry which is preliminary data.</text>
</comment>
<reference evidence="1 2" key="1">
    <citation type="submission" date="2010-01" db="EMBL/GenBank/DDBJ databases">
        <authorList>
            <person name="Weinstock G."/>
            <person name="Sodergren E."/>
            <person name="Clifton S."/>
            <person name="Fulton L."/>
            <person name="Fulton B."/>
            <person name="Courtney L."/>
            <person name="Fronick C."/>
            <person name="Harrison M."/>
            <person name="Strong C."/>
            <person name="Farmer C."/>
            <person name="Delahaunty K."/>
            <person name="Markovic C."/>
            <person name="Hall O."/>
            <person name="Minx P."/>
            <person name="Tomlinson C."/>
            <person name="Mitreva M."/>
            <person name="Nelson J."/>
            <person name="Hou S."/>
            <person name="Wollam A."/>
            <person name="Pepin K.H."/>
            <person name="Johnson M."/>
            <person name="Bhonagiri V."/>
            <person name="Nash W.E."/>
            <person name="Warren W."/>
            <person name="Chinwalla A."/>
            <person name="Mardis E.R."/>
            <person name="Wilson R.K."/>
        </authorList>
    </citation>
    <scope>NUCLEOTIDE SEQUENCE [LARGE SCALE GENOMIC DNA]</scope>
    <source>
        <strain evidence="1 2">DSM 13479</strain>
    </source>
</reference>
<sequence length="122" mass="14423">MGRAERRRAQKCEQKAKTATYNLTRAQLDALVREKISGELDRVKQEATNDAINQAMILLLTLPLEVLMDHYWPKSYAKRIPEFTEYVLEYYEKWQNDELDIDKLKEDLWVYGGVRLEEVEGK</sequence>
<protein>
    <submittedName>
        <fullName evidence="1">Uncharacterized protein</fullName>
    </submittedName>
</protein>
<dbReference type="HOGENOM" id="CLU_165344_0_0_9"/>
<name>D3AQ11_9FIRM</name>
<dbReference type="AlphaFoldDB" id="D3AQ11"/>
<accession>D3AQ11</accession>
<dbReference type="EMBL" id="ACIO01000617">
    <property type="protein sequence ID" value="EFC96103.1"/>
    <property type="molecule type" value="Genomic_DNA"/>
</dbReference>
<dbReference type="Proteomes" id="UP000004968">
    <property type="component" value="Unassembled WGS sequence"/>
</dbReference>
<gene>
    <name evidence="1" type="ORF">CLOSTHATH_05717</name>
</gene>
<proteinExistence type="predicted"/>
<dbReference type="RefSeq" id="WP_006776135.1">
    <property type="nucleotide sequence ID" value="NZ_GG667770.1"/>
</dbReference>
<organism evidence="1 2">
    <name type="scientific">Hungatella hathewayi DSM 13479</name>
    <dbReference type="NCBI Taxonomy" id="566550"/>
    <lineage>
        <taxon>Bacteria</taxon>
        <taxon>Bacillati</taxon>
        <taxon>Bacillota</taxon>
        <taxon>Clostridia</taxon>
        <taxon>Lachnospirales</taxon>
        <taxon>Lachnospiraceae</taxon>
        <taxon>Hungatella</taxon>
    </lineage>
</organism>
<dbReference type="GeneID" id="93146973"/>
<evidence type="ECO:0000313" key="1">
    <source>
        <dbReference type="EMBL" id="EFC96103.1"/>
    </source>
</evidence>